<comment type="caution">
    <text evidence="1">The sequence shown here is derived from an EMBL/GenBank/DDBJ whole genome shotgun (WGS) entry which is preliminary data.</text>
</comment>
<protein>
    <submittedName>
        <fullName evidence="1">Uncharacterized protein</fullName>
    </submittedName>
</protein>
<dbReference type="OrthoDB" id="2999415at2759"/>
<proteinExistence type="predicted"/>
<dbReference type="EMBL" id="JAACJN010000007">
    <property type="protein sequence ID" value="KAF5392126.1"/>
    <property type="molecule type" value="Genomic_DNA"/>
</dbReference>
<accession>A0A8H5HZB7</accession>
<name>A0A8H5HZB7_9AGAR</name>
<sequence>MATLPVELTSYILTLVISDCVHQVCFPRSPKDDLDWELNALSNLSCVSHDFRDITADICQTIYGPSYKGKSLIPSANARLAFLRQSANVDSCSLRPIILDEEMIKTAFLHAYLMLLFSIHMHHAMKEPMPSALFRHMHPSVLRSAVTIQGISNAAEPKELFANLQTMSRQLLELIHLSLVLLDESDVLNANLDALDKFDSEANIYSSGAIQTIQEVHADISVIQKFMHRYNETAALASRFTGPQVKPHELPGVVKAVSTVRTKISPFKYEAALKDDLIQTLDDLTHDWPAQDLLLT</sequence>
<reference evidence="1 2" key="1">
    <citation type="journal article" date="2020" name="ISME J.">
        <title>Uncovering the hidden diversity of litter-decomposition mechanisms in mushroom-forming fungi.</title>
        <authorList>
            <person name="Floudas D."/>
            <person name="Bentzer J."/>
            <person name="Ahren D."/>
            <person name="Johansson T."/>
            <person name="Persson P."/>
            <person name="Tunlid A."/>
        </authorList>
    </citation>
    <scope>NUCLEOTIDE SEQUENCE [LARGE SCALE GENOMIC DNA]</scope>
    <source>
        <strain evidence="1 2">CBS 406.79</strain>
    </source>
</reference>
<organism evidence="1 2">
    <name type="scientific">Collybiopsis confluens</name>
    <dbReference type="NCBI Taxonomy" id="2823264"/>
    <lineage>
        <taxon>Eukaryota</taxon>
        <taxon>Fungi</taxon>
        <taxon>Dikarya</taxon>
        <taxon>Basidiomycota</taxon>
        <taxon>Agaricomycotina</taxon>
        <taxon>Agaricomycetes</taxon>
        <taxon>Agaricomycetidae</taxon>
        <taxon>Agaricales</taxon>
        <taxon>Marasmiineae</taxon>
        <taxon>Omphalotaceae</taxon>
        <taxon>Collybiopsis</taxon>
    </lineage>
</organism>
<gene>
    <name evidence="1" type="ORF">D9757_003195</name>
</gene>
<evidence type="ECO:0000313" key="2">
    <source>
        <dbReference type="Proteomes" id="UP000518752"/>
    </source>
</evidence>
<dbReference type="Proteomes" id="UP000518752">
    <property type="component" value="Unassembled WGS sequence"/>
</dbReference>
<keyword evidence="2" id="KW-1185">Reference proteome</keyword>
<evidence type="ECO:0000313" key="1">
    <source>
        <dbReference type="EMBL" id="KAF5392126.1"/>
    </source>
</evidence>
<dbReference type="AlphaFoldDB" id="A0A8H5HZB7"/>